<comment type="function">
    <text evidence="1">Alpha-L-fucosidase is responsible for hydrolyzing the alpha-1,6-linked fucose joined to the reducing-end N-acetylglucosamine of the carbohydrate moieties of glycoproteins.</text>
</comment>
<feature type="domain" description="Glycoside hydrolase family 29 N-terminal" evidence="8">
    <location>
        <begin position="24"/>
        <end position="376"/>
    </location>
</feature>
<dbReference type="Pfam" id="PF16757">
    <property type="entry name" value="Fucosidase_C"/>
    <property type="match status" value="1"/>
</dbReference>
<proteinExistence type="inferred from homology"/>
<sequence length="471" mass="53093">MKLSVFTFLVALLASAVYAAEPKQNDYQTRFSPSVKQTPDSEARLNQWYRDAKYGAFIHFGVYSMLAGQYEGKVTKGSYSEWIRKNMRIVPQDYHAVAAEFNPSEFDADEWVHIFKESGMKYVVITAKHHDGFALYDSEVSDFNIVDHTPFKRDVIKELSEACQRVGLKFGVYYSHAKDWDEPYATGPLITKDLRNLHPDLPKDFKADQDTYFDRKSLPQVEELLTNYKVDLIWFDTPHAMTAARAKRFSDLVWRLNPDCLINSRILLKANDIVTVESVNYFDFGSLRDKEVPPTPPAPGAIYVESPDSVSSSYGYKAFGKHHYHSGNELVERLVHTVCNGGNYLLNNGPMGNGKIDPEAVRLYGIDGDWLKVNGESIYNTRPNPFGNRPGWGDISVSQDGKAVYLHIMTWPTSGSIRLEGLSLTAAAVSFLANGEKAEFSQQDGTLTVTLPAEPLNQYDTVLKMSLDDCR</sequence>
<keyword evidence="11" id="KW-1185">Reference proteome</keyword>
<dbReference type="EC" id="3.2.1.51" evidence="3"/>
<evidence type="ECO:0000256" key="4">
    <source>
        <dbReference type="ARBA" id="ARBA00022729"/>
    </source>
</evidence>
<dbReference type="Proteomes" id="UP001324993">
    <property type="component" value="Chromosome"/>
</dbReference>
<dbReference type="PRINTS" id="PR00741">
    <property type="entry name" value="GLHYDRLASE29"/>
</dbReference>
<organism evidence="10 11">
    <name type="scientific">Coraliomargarita algicola</name>
    <dbReference type="NCBI Taxonomy" id="3092156"/>
    <lineage>
        <taxon>Bacteria</taxon>
        <taxon>Pseudomonadati</taxon>
        <taxon>Verrucomicrobiota</taxon>
        <taxon>Opitutia</taxon>
        <taxon>Puniceicoccales</taxon>
        <taxon>Coraliomargaritaceae</taxon>
        <taxon>Coraliomargarita</taxon>
    </lineage>
</organism>
<feature type="domain" description="Alpha-L-fucosidase C-terminal" evidence="9">
    <location>
        <begin position="400"/>
        <end position="460"/>
    </location>
</feature>
<evidence type="ECO:0000259" key="8">
    <source>
        <dbReference type="Pfam" id="PF01120"/>
    </source>
</evidence>
<dbReference type="InterPro" id="IPR000933">
    <property type="entry name" value="Glyco_hydro_29"/>
</dbReference>
<reference evidence="10 11" key="1">
    <citation type="submission" date="2023-11" db="EMBL/GenBank/DDBJ databases">
        <title>Coraliomargarita sp. nov., isolated from marine algae.</title>
        <authorList>
            <person name="Lee J.K."/>
            <person name="Baek J.H."/>
            <person name="Kim J.M."/>
            <person name="Choi D.G."/>
            <person name="Jeon C.O."/>
        </authorList>
    </citation>
    <scope>NUCLEOTIDE SEQUENCE [LARGE SCALE GENOMIC DNA]</scope>
    <source>
        <strain evidence="10 11">J2-16</strain>
    </source>
</reference>
<dbReference type="InterPro" id="IPR013780">
    <property type="entry name" value="Glyco_hydro_b"/>
</dbReference>
<comment type="similarity">
    <text evidence="2">Belongs to the glycosyl hydrolase 29 family.</text>
</comment>
<feature type="signal peptide" evidence="7">
    <location>
        <begin position="1"/>
        <end position="19"/>
    </location>
</feature>
<protein>
    <recommendedName>
        <fullName evidence="3">alpha-L-fucosidase</fullName>
        <ecNumber evidence="3">3.2.1.51</ecNumber>
    </recommendedName>
</protein>
<name>A0ABZ0RQY5_9BACT</name>
<dbReference type="PIRSF" id="PIRSF001092">
    <property type="entry name" value="Alpha-L-fucosidase"/>
    <property type="match status" value="1"/>
</dbReference>
<keyword evidence="6" id="KW-0326">Glycosidase</keyword>
<keyword evidence="5" id="KW-0378">Hydrolase</keyword>
<dbReference type="SMART" id="SM00812">
    <property type="entry name" value="Alpha_L_fucos"/>
    <property type="match status" value="1"/>
</dbReference>
<evidence type="ECO:0000256" key="7">
    <source>
        <dbReference type="SAM" id="SignalP"/>
    </source>
</evidence>
<dbReference type="EMBL" id="CP138858">
    <property type="protein sequence ID" value="WPJ95344.1"/>
    <property type="molecule type" value="Genomic_DNA"/>
</dbReference>
<evidence type="ECO:0000313" key="10">
    <source>
        <dbReference type="EMBL" id="WPJ95344.1"/>
    </source>
</evidence>
<dbReference type="InterPro" id="IPR057739">
    <property type="entry name" value="Glyco_hydro_29_N"/>
</dbReference>
<dbReference type="SUPFAM" id="SSF51445">
    <property type="entry name" value="(Trans)glycosidases"/>
    <property type="match status" value="1"/>
</dbReference>
<evidence type="ECO:0000256" key="3">
    <source>
        <dbReference type="ARBA" id="ARBA00012662"/>
    </source>
</evidence>
<dbReference type="Pfam" id="PF01120">
    <property type="entry name" value="Alpha_L_fucos"/>
    <property type="match status" value="1"/>
</dbReference>
<dbReference type="Gene3D" id="2.60.40.1180">
    <property type="entry name" value="Golgi alpha-mannosidase II"/>
    <property type="match status" value="1"/>
</dbReference>
<keyword evidence="4 7" id="KW-0732">Signal</keyword>
<dbReference type="InterPro" id="IPR016286">
    <property type="entry name" value="FUC_metazoa-typ"/>
</dbReference>
<evidence type="ECO:0000256" key="6">
    <source>
        <dbReference type="ARBA" id="ARBA00023295"/>
    </source>
</evidence>
<dbReference type="InterPro" id="IPR017853">
    <property type="entry name" value="GH"/>
</dbReference>
<gene>
    <name evidence="10" type="ORF">SH580_18140</name>
</gene>
<evidence type="ECO:0000256" key="1">
    <source>
        <dbReference type="ARBA" id="ARBA00004071"/>
    </source>
</evidence>
<dbReference type="InterPro" id="IPR031919">
    <property type="entry name" value="Fucosidase_C"/>
</dbReference>
<evidence type="ECO:0000259" key="9">
    <source>
        <dbReference type="Pfam" id="PF16757"/>
    </source>
</evidence>
<evidence type="ECO:0000313" key="11">
    <source>
        <dbReference type="Proteomes" id="UP001324993"/>
    </source>
</evidence>
<dbReference type="Gene3D" id="3.20.20.80">
    <property type="entry name" value="Glycosidases"/>
    <property type="match status" value="1"/>
</dbReference>
<dbReference type="PANTHER" id="PTHR10030:SF37">
    <property type="entry name" value="ALPHA-L-FUCOSIDASE-RELATED"/>
    <property type="match status" value="1"/>
</dbReference>
<evidence type="ECO:0000256" key="5">
    <source>
        <dbReference type="ARBA" id="ARBA00022801"/>
    </source>
</evidence>
<accession>A0ABZ0RQY5</accession>
<dbReference type="PANTHER" id="PTHR10030">
    <property type="entry name" value="ALPHA-L-FUCOSIDASE"/>
    <property type="match status" value="1"/>
</dbReference>
<evidence type="ECO:0000256" key="2">
    <source>
        <dbReference type="ARBA" id="ARBA00007951"/>
    </source>
</evidence>
<feature type="chain" id="PRO_5046370312" description="alpha-L-fucosidase" evidence="7">
    <location>
        <begin position="20"/>
        <end position="471"/>
    </location>
</feature>
<dbReference type="RefSeq" id="WP_319832233.1">
    <property type="nucleotide sequence ID" value="NZ_CP138858.1"/>
</dbReference>